<reference evidence="3" key="1">
    <citation type="submission" date="2024-02" db="UniProtKB">
        <authorList>
            <consortium name="WormBaseParasite"/>
        </authorList>
    </citation>
    <scope>IDENTIFICATION</scope>
</reference>
<protein>
    <submittedName>
        <fullName evidence="3">Uncharacterized protein</fullName>
    </submittedName>
</protein>
<keyword evidence="2" id="KW-1185">Reference proteome</keyword>
<proteinExistence type="predicted"/>
<keyword evidence="1" id="KW-0732">Signal</keyword>
<name>A0AAF3FRB0_9BILA</name>
<evidence type="ECO:0000256" key="1">
    <source>
        <dbReference type="SAM" id="SignalP"/>
    </source>
</evidence>
<dbReference type="AlphaFoldDB" id="A0AAF3FRB0"/>
<dbReference type="Proteomes" id="UP000887575">
    <property type="component" value="Unassembled WGS sequence"/>
</dbReference>
<dbReference type="WBParaSite" id="MBELARI_LOCUS9206">
    <property type="protein sequence ID" value="MBELARI_LOCUS9206"/>
    <property type="gene ID" value="MBELARI_LOCUS9206"/>
</dbReference>
<evidence type="ECO:0000313" key="3">
    <source>
        <dbReference type="WBParaSite" id="MBELARI_LOCUS9206"/>
    </source>
</evidence>
<feature type="chain" id="PRO_5042131809" evidence="1">
    <location>
        <begin position="24"/>
        <end position="67"/>
    </location>
</feature>
<sequence>MKTLLFLSFLVALISVLLPSVSSAPSAPLEDYVRQYADFAPEPFQLRKKWTRLEPSIRFFKRSGSDY</sequence>
<accession>A0AAF3FRB0</accession>
<organism evidence="2 3">
    <name type="scientific">Mesorhabditis belari</name>
    <dbReference type="NCBI Taxonomy" id="2138241"/>
    <lineage>
        <taxon>Eukaryota</taxon>
        <taxon>Metazoa</taxon>
        <taxon>Ecdysozoa</taxon>
        <taxon>Nematoda</taxon>
        <taxon>Chromadorea</taxon>
        <taxon>Rhabditida</taxon>
        <taxon>Rhabditina</taxon>
        <taxon>Rhabditomorpha</taxon>
        <taxon>Rhabditoidea</taxon>
        <taxon>Rhabditidae</taxon>
        <taxon>Mesorhabditinae</taxon>
        <taxon>Mesorhabditis</taxon>
    </lineage>
</organism>
<evidence type="ECO:0000313" key="2">
    <source>
        <dbReference type="Proteomes" id="UP000887575"/>
    </source>
</evidence>
<feature type="signal peptide" evidence="1">
    <location>
        <begin position="1"/>
        <end position="23"/>
    </location>
</feature>